<feature type="transmembrane region" description="Helical" evidence="1">
    <location>
        <begin position="61"/>
        <end position="82"/>
    </location>
</feature>
<feature type="transmembrane region" description="Helical" evidence="1">
    <location>
        <begin position="132"/>
        <end position="149"/>
    </location>
</feature>
<dbReference type="AlphaFoldDB" id="A0A812EDZ0"/>
<evidence type="ECO:0000256" key="1">
    <source>
        <dbReference type="SAM" id="Phobius"/>
    </source>
</evidence>
<organism evidence="2 3">
    <name type="scientific">Acanthosepion pharaonis</name>
    <name type="common">Pharaoh cuttlefish</name>
    <name type="synonym">Sepia pharaonis</name>
    <dbReference type="NCBI Taxonomy" id="158019"/>
    <lineage>
        <taxon>Eukaryota</taxon>
        <taxon>Metazoa</taxon>
        <taxon>Spiralia</taxon>
        <taxon>Lophotrochozoa</taxon>
        <taxon>Mollusca</taxon>
        <taxon>Cephalopoda</taxon>
        <taxon>Coleoidea</taxon>
        <taxon>Decapodiformes</taxon>
        <taxon>Sepiida</taxon>
        <taxon>Sepiina</taxon>
        <taxon>Sepiidae</taxon>
        <taxon>Acanthosepion</taxon>
    </lineage>
</organism>
<dbReference type="EMBL" id="CAHIKZ030005218">
    <property type="protein sequence ID" value="CAE1321161.1"/>
    <property type="molecule type" value="Genomic_DNA"/>
</dbReference>
<proteinExistence type="predicted"/>
<gene>
    <name evidence="2" type="ORF">SPHA_71281</name>
</gene>
<evidence type="ECO:0000313" key="3">
    <source>
        <dbReference type="Proteomes" id="UP000597762"/>
    </source>
</evidence>
<feature type="transmembrane region" description="Helical" evidence="1">
    <location>
        <begin position="94"/>
        <end position="112"/>
    </location>
</feature>
<evidence type="ECO:0000313" key="2">
    <source>
        <dbReference type="EMBL" id="CAE1321161.1"/>
    </source>
</evidence>
<accession>A0A812EDZ0</accession>
<protein>
    <recommendedName>
        <fullName evidence="4">Transmembrane protein</fullName>
    </recommendedName>
</protein>
<evidence type="ECO:0008006" key="4">
    <source>
        <dbReference type="Google" id="ProtNLM"/>
    </source>
</evidence>
<keyword evidence="1" id="KW-0812">Transmembrane</keyword>
<comment type="caution">
    <text evidence="2">The sequence shown here is derived from an EMBL/GenBank/DDBJ whole genome shotgun (WGS) entry which is preliminary data.</text>
</comment>
<keyword evidence="1" id="KW-0472">Membrane</keyword>
<keyword evidence="1" id="KW-1133">Transmembrane helix</keyword>
<sequence>MHRIFFSLSHLSPALPSRIASSFPSRIFLLLFLLALHLLFPLASFSCTSLSHLSPALPSRIFLLLFPLASHLLSLYDLSPALPSRIVIFFSSRIFLLHFPLTSFSCSSLSHLSPALPSRIFLLLFPLMNSPFLSSTIFIVFLAATIIAVKKKDQDQRVV</sequence>
<name>A0A812EDZ0_ACAPH</name>
<reference evidence="2" key="1">
    <citation type="submission" date="2021-01" db="EMBL/GenBank/DDBJ databases">
        <authorList>
            <person name="Li R."/>
            <person name="Bekaert M."/>
        </authorList>
    </citation>
    <scope>NUCLEOTIDE SEQUENCE</scope>
    <source>
        <strain evidence="2">Farmed</strain>
    </source>
</reference>
<keyword evidence="3" id="KW-1185">Reference proteome</keyword>
<dbReference type="Proteomes" id="UP000597762">
    <property type="component" value="Unassembled WGS sequence"/>
</dbReference>